<protein>
    <recommendedName>
        <fullName evidence="13">Receptor-like serine/threonine-protein kinase</fullName>
        <ecNumber evidence="13">2.7.11.1</ecNumber>
    </recommendedName>
</protein>
<keyword evidence="8 13" id="KW-0067">ATP-binding</keyword>
<dbReference type="PANTHER" id="PTHR27002:SF944">
    <property type="entry name" value="G-TYPE LECTIN S-RECEPTOR-LIKE SERINE_THREONINE-PROTEIN KINASE CES101"/>
    <property type="match status" value="1"/>
</dbReference>
<dbReference type="GO" id="GO:0106310">
    <property type="term" value="F:protein serine kinase activity"/>
    <property type="evidence" value="ECO:0007669"/>
    <property type="project" value="RHEA"/>
</dbReference>
<keyword evidence="5 15" id="KW-0732">Signal</keyword>
<evidence type="ECO:0000256" key="13">
    <source>
        <dbReference type="PIRNR" id="PIRNR000641"/>
    </source>
</evidence>
<dbReference type="PROSITE" id="PS50011">
    <property type="entry name" value="PROTEIN_KINASE_DOM"/>
    <property type="match status" value="1"/>
</dbReference>
<evidence type="ECO:0000256" key="4">
    <source>
        <dbReference type="ARBA" id="ARBA00022679"/>
    </source>
</evidence>
<keyword evidence="14" id="KW-0812">Transmembrane</keyword>
<dbReference type="Gene3D" id="1.10.510.10">
    <property type="entry name" value="Transferase(Phosphotransferase) domain 1"/>
    <property type="match status" value="1"/>
</dbReference>
<evidence type="ECO:0000256" key="6">
    <source>
        <dbReference type="ARBA" id="ARBA00022741"/>
    </source>
</evidence>
<dbReference type="EMBL" id="JXTC01000350">
    <property type="protein sequence ID" value="PON62129.1"/>
    <property type="molecule type" value="Genomic_DNA"/>
</dbReference>
<dbReference type="InterPro" id="IPR011009">
    <property type="entry name" value="Kinase-like_dom_sf"/>
</dbReference>
<dbReference type="SMART" id="SM00220">
    <property type="entry name" value="S_TKc"/>
    <property type="match status" value="1"/>
</dbReference>
<dbReference type="Pfam" id="PF01453">
    <property type="entry name" value="B_lectin"/>
    <property type="match status" value="1"/>
</dbReference>
<reference evidence="20" key="1">
    <citation type="submission" date="2016-06" db="EMBL/GenBank/DDBJ databases">
        <title>Parallel loss of symbiosis genes in relatives of nitrogen-fixing non-legume Parasponia.</title>
        <authorList>
            <person name="Van Velzen R."/>
            <person name="Holmer R."/>
            <person name="Bu F."/>
            <person name="Rutten L."/>
            <person name="Van Zeijl A."/>
            <person name="Liu W."/>
            <person name="Santuari L."/>
            <person name="Cao Q."/>
            <person name="Sharma T."/>
            <person name="Shen D."/>
            <person name="Roswanjaya Y."/>
            <person name="Wardhani T."/>
            <person name="Kalhor M.S."/>
            <person name="Jansen J."/>
            <person name="Van den Hoogen J."/>
            <person name="Gungor B."/>
            <person name="Hartog M."/>
            <person name="Hontelez J."/>
            <person name="Verver J."/>
            <person name="Yang W.-C."/>
            <person name="Schijlen E."/>
            <person name="Repin R."/>
            <person name="Schilthuizen M."/>
            <person name="Schranz E."/>
            <person name="Heidstra R."/>
            <person name="Miyata K."/>
            <person name="Fedorova E."/>
            <person name="Kohlen W."/>
            <person name="Bisseling T."/>
            <person name="Smit S."/>
            <person name="Geurts R."/>
        </authorList>
    </citation>
    <scope>NUCLEOTIDE SEQUENCE [LARGE SCALE GENOMIC DNA]</scope>
    <source>
        <strain evidence="20">cv. RG33-2</strain>
    </source>
</reference>
<evidence type="ECO:0000256" key="1">
    <source>
        <dbReference type="ARBA" id="ARBA00004251"/>
    </source>
</evidence>
<feature type="domain" description="Bulb-type lectin" evidence="17">
    <location>
        <begin position="28"/>
        <end position="151"/>
    </location>
</feature>
<dbReference type="FunFam" id="3.30.200.20:FF:000195">
    <property type="entry name" value="G-type lectin S-receptor-like serine/threonine-protein kinase"/>
    <property type="match status" value="1"/>
</dbReference>
<dbReference type="OrthoDB" id="4062651at2759"/>
<dbReference type="InterPro" id="IPR008271">
    <property type="entry name" value="Ser/Thr_kinase_AS"/>
</dbReference>
<comment type="subcellular location">
    <subcellularLocation>
        <location evidence="1">Cell membrane</location>
        <topology evidence="1">Single-pass type I membrane protein</topology>
    </subcellularLocation>
</comment>
<evidence type="ECO:0000259" key="18">
    <source>
        <dbReference type="PROSITE" id="PS50948"/>
    </source>
</evidence>
<dbReference type="SUPFAM" id="SSF56112">
    <property type="entry name" value="Protein kinase-like (PK-like)"/>
    <property type="match status" value="1"/>
</dbReference>
<comment type="caution">
    <text evidence="19">The sequence shown here is derived from an EMBL/GenBank/DDBJ whole genome shotgun (WGS) entry which is preliminary data.</text>
</comment>
<dbReference type="GO" id="GO:0005886">
    <property type="term" value="C:plasma membrane"/>
    <property type="evidence" value="ECO:0007669"/>
    <property type="project" value="UniProtKB-SubCell"/>
</dbReference>
<accession>A0A2P5CM53</accession>
<dbReference type="InterPro" id="IPR003609">
    <property type="entry name" value="Pan_app"/>
</dbReference>
<comment type="catalytic activity">
    <reaction evidence="11 13">
        <text>L-threonyl-[protein] + ATP = O-phospho-L-threonyl-[protein] + ADP + H(+)</text>
        <dbReference type="Rhea" id="RHEA:46608"/>
        <dbReference type="Rhea" id="RHEA-COMP:11060"/>
        <dbReference type="Rhea" id="RHEA-COMP:11605"/>
        <dbReference type="ChEBI" id="CHEBI:15378"/>
        <dbReference type="ChEBI" id="CHEBI:30013"/>
        <dbReference type="ChEBI" id="CHEBI:30616"/>
        <dbReference type="ChEBI" id="CHEBI:61977"/>
        <dbReference type="ChEBI" id="CHEBI:456216"/>
        <dbReference type="EC" id="2.7.11.1"/>
    </reaction>
</comment>
<dbReference type="SMART" id="SM00473">
    <property type="entry name" value="PAN_AP"/>
    <property type="match status" value="1"/>
</dbReference>
<keyword evidence="14" id="KW-1133">Transmembrane helix</keyword>
<evidence type="ECO:0000313" key="19">
    <source>
        <dbReference type="EMBL" id="PON62129.1"/>
    </source>
</evidence>
<evidence type="ECO:0000259" key="17">
    <source>
        <dbReference type="PROSITE" id="PS50927"/>
    </source>
</evidence>
<evidence type="ECO:0000256" key="12">
    <source>
        <dbReference type="ARBA" id="ARBA00048679"/>
    </source>
</evidence>
<keyword evidence="2" id="KW-1003">Cell membrane</keyword>
<evidence type="ECO:0000256" key="11">
    <source>
        <dbReference type="ARBA" id="ARBA00047899"/>
    </source>
</evidence>
<dbReference type="InterPro" id="IPR024171">
    <property type="entry name" value="SRK-like_kinase"/>
</dbReference>
<dbReference type="CDD" id="cd01098">
    <property type="entry name" value="PAN_AP_plant"/>
    <property type="match status" value="1"/>
</dbReference>
<keyword evidence="10" id="KW-0325">Glycoprotein</keyword>
<dbReference type="CDD" id="cd14066">
    <property type="entry name" value="STKc_IRAK"/>
    <property type="match status" value="1"/>
</dbReference>
<dbReference type="InterPro" id="IPR000719">
    <property type="entry name" value="Prot_kinase_dom"/>
</dbReference>
<evidence type="ECO:0000256" key="9">
    <source>
        <dbReference type="ARBA" id="ARBA00023157"/>
    </source>
</evidence>
<dbReference type="PROSITE" id="PS50948">
    <property type="entry name" value="PAN"/>
    <property type="match status" value="1"/>
</dbReference>
<evidence type="ECO:0000256" key="15">
    <source>
        <dbReference type="SAM" id="SignalP"/>
    </source>
</evidence>
<feature type="transmembrane region" description="Helical" evidence="14">
    <location>
        <begin position="399"/>
        <end position="423"/>
    </location>
</feature>
<sequence length="808" mass="91043">MMIAKLLAFSLFLNLFCCSILFCKSYALDTLLPGETLGRNRTLVSPGGVFELGFFPNGKVPKQYLGIWFKNDKYKKAVWVANQDSPLVDNSAFMYISDDGNLVISDIRGLSTIVNNRRAPIPSSNTSCRLLDSGNLVLMEGEVKIWQSFDSPTDTFLPGMKLGLFDLNKSYSTKQFLTSWLSPLDPTKGNFIFGMDDKNKTQFKIWGPTDGKSQEIGFWDGQKFILFFQTKSTNYNFSFISNSKEAYLTFRNNGDSNVPSSWFELAPNGDINELIMVGKEISVLNHSMCDNGLATISTECLRLSPFHCWNGDEFSKIKGIFPDSLTATFPVRMGLDDCELTCKSNCSCTAYASYNGDNNICLLYYGDNKNLQKLGRGSDNIYVRGDAITESDHRRITNLLLKILVPIMSILILFIIIFFLCYIRRRKSTRIGIDMSQSGLRKSLRLLSRFLGSKGTNKDKVRNEQELSREDVHELPLLSFSCISDSTDNFSLANKLGEGGFGPVYKGKLLGHDIAVKRLSKSSGQGFEEFRNEVHLISELQHRNLVKLVGYCIHQEEKILIYEYMANKSLDSFIFGRKRGATLDWGQRMHIIEGIAQGLLYLHKYSRLRVIHRDLKTSNILLDAHMNPKISDFGMARICQENESQGVTKRVVGTYGYMSPEYAVHGHFSTKSDVFSYGVILLEIVSGRKSTSTFECLNHSLSLLGFAWNLWKDDRSGELMDPTLADSYRMRELQLCIQVALLCVQENPEDRPAMSDVVSMLSNDASLLPAPKKPAFSTYMSLADVDSPRRLDKKPSHFSVTISALEAR</sequence>
<dbReference type="PROSITE" id="PS50927">
    <property type="entry name" value="BULB_LECTIN"/>
    <property type="match status" value="1"/>
</dbReference>
<dbReference type="GO" id="GO:0005524">
    <property type="term" value="F:ATP binding"/>
    <property type="evidence" value="ECO:0007669"/>
    <property type="project" value="UniProtKB-KW"/>
</dbReference>
<comment type="catalytic activity">
    <reaction evidence="12 13">
        <text>L-seryl-[protein] + ATP = O-phospho-L-seryl-[protein] + ADP + H(+)</text>
        <dbReference type="Rhea" id="RHEA:17989"/>
        <dbReference type="Rhea" id="RHEA-COMP:9863"/>
        <dbReference type="Rhea" id="RHEA-COMP:11604"/>
        <dbReference type="ChEBI" id="CHEBI:15378"/>
        <dbReference type="ChEBI" id="CHEBI:29999"/>
        <dbReference type="ChEBI" id="CHEBI:30616"/>
        <dbReference type="ChEBI" id="CHEBI:83421"/>
        <dbReference type="ChEBI" id="CHEBI:456216"/>
        <dbReference type="EC" id="2.7.11.1"/>
    </reaction>
</comment>
<dbReference type="CDD" id="cd00028">
    <property type="entry name" value="B_lectin"/>
    <property type="match status" value="1"/>
</dbReference>
<keyword evidence="14" id="KW-0472">Membrane</keyword>
<dbReference type="Gene3D" id="2.90.10.10">
    <property type="entry name" value="Bulb-type lectin domain"/>
    <property type="match status" value="1"/>
</dbReference>
<feature type="signal peptide" evidence="15">
    <location>
        <begin position="1"/>
        <end position="27"/>
    </location>
</feature>
<dbReference type="InterPro" id="IPR001480">
    <property type="entry name" value="Bulb-type_lectin_dom"/>
</dbReference>
<evidence type="ECO:0000313" key="20">
    <source>
        <dbReference type="Proteomes" id="UP000237000"/>
    </source>
</evidence>
<keyword evidence="9" id="KW-1015">Disulfide bond</keyword>
<dbReference type="STRING" id="63057.A0A2P5CM53"/>
<proteinExistence type="inferred from homology"/>
<dbReference type="Pfam" id="PF08276">
    <property type="entry name" value="PAN_2"/>
    <property type="match status" value="1"/>
</dbReference>
<evidence type="ECO:0000256" key="14">
    <source>
        <dbReference type="SAM" id="Phobius"/>
    </source>
</evidence>
<evidence type="ECO:0000256" key="7">
    <source>
        <dbReference type="ARBA" id="ARBA00022777"/>
    </source>
</evidence>
<dbReference type="InParanoid" id="A0A2P5CM53"/>
<feature type="domain" description="Apple" evidence="18">
    <location>
        <begin position="308"/>
        <end position="387"/>
    </location>
</feature>
<dbReference type="SUPFAM" id="SSF51110">
    <property type="entry name" value="alpha-D-mannose-specific plant lectins"/>
    <property type="match status" value="1"/>
</dbReference>
<dbReference type="Gene3D" id="3.30.200.20">
    <property type="entry name" value="Phosphorylase Kinase, domain 1"/>
    <property type="match status" value="1"/>
</dbReference>
<keyword evidence="20" id="KW-1185">Reference proteome</keyword>
<keyword evidence="4 13" id="KW-0808">Transferase</keyword>
<dbReference type="PANTHER" id="PTHR27002">
    <property type="entry name" value="RECEPTOR-LIKE SERINE/THREONINE-PROTEIN KINASE SD1-8"/>
    <property type="match status" value="1"/>
</dbReference>
<feature type="chain" id="PRO_5015177882" description="Receptor-like serine/threonine-protein kinase" evidence="15">
    <location>
        <begin position="28"/>
        <end position="808"/>
    </location>
</feature>
<evidence type="ECO:0000256" key="2">
    <source>
        <dbReference type="ARBA" id="ARBA00022475"/>
    </source>
</evidence>
<keyword evidence="6 13" id="KW-0547">Nucleotide-binding</keyword>
<name>A0A2P5CM53_TREOI</name>
<dbReference type="AlphaFoldDB" id="A0A2P5CM53"/>
<evidence type="ECO:0000256" key="8">
    <source>
        <dbReference type="ARBA" id="ARBA00022840"/>
    </source>
</evidence>
<organism evidence="19 20">
    <name type="scientific">Trema orientale</name>
    <name type="common">Charcoal tree</name>
    <name type="synonym">Celtis orientalis</name>
    <dbReference type="NCBI Taxonomy" id="63057"/>
    <lineage>
        <taxon>Eukaryota</taxon>
        <taxon>Viridiplantae</taxon>
        <taxon>Streptophyta</taxon>
        <taxon>Embryophyta</taxon>
        <taxon>Tracheophyta</taxon>
        <taxon>Spermatophyta</taxon>
        <taxon>Magnoliopsida</taxon>
        <taxon>eudicotyledons</taxon>
        <taxon>Gunneridae</taxon>
        <taxon>Pentapetalae</taxon>
        <taxon>rosids</taxon>
        <taxon>fabids</taxon>
        <taxon>Rosales</taxon>
        <taxon>Cannabaceae</taxon>
        <taxon>Trema</taxon>
    </lineage>
</organism>
<keyword evidence="3 13" id="KW-0723">Serine/threonine-protein kinase</keyword>
<evidence type="ECO:0000256" key="3">
    <source>
        <dbReference type="ARBA" id="ARBA00022527"/>
    </source>
</evidence>
<feature type="domain" description="Protein kinase" evidence="16">
    <location>
        <begin position="490"/>
        <end position="767"/>
    </location>
</feature>
<dbReference type="PROSITE" id="PS00108">
    <property type="entry name" value="PROTEIN_KINASE_ST"/>
    <property type="match status" value="1"/>
</dbReference>
<dbReference type="GO" id="GO:0004674">
    <property type="term" value="F:protein serine/threonine kinase activity"/>
    <property type="evidence" value="ECO:0007669"/>
    <property type="project" value="UniProtKB-KW"/>
</dbReference>
<dbReference type="SMART" id="SM00108">
    <property type="entry name" value="B_lectin"/>
    <property type="match status" value="1"/>
</dbReference>
<evidence type="ECO:0000259" key="16">
    <source>
        <dbReference type="PROSITE" id="PS50011"/>
    </source>
</evidence>
<dbReference type="Proteomes" id="UP000237000">
    <property type="component" value="Unassembled WGS sequence"/>
</dbReference>
<evidence type="ECO:0000256" key="5">
    <source>
        <dbReference type="ARBA" id="ARBA00022729"/>
    </source>
</evidence>
<gene>
    <name evidence="19" type="ORF">TorRG33x02_280130</name>
</gene>
<comment type="similarity">
    <text evidence="13">Belongs to the protein kinase superfamily. Ser/Thr protein kinase family.</text>
</comment>
<evidence type="ECO:0000256" key="10">
    <source>
        <dbReference type="ARBA" id="ARBA00023180"/>
    </source>
</evidence>
<keyword evidence="7 13" id="KW-0418">Kinase</keyword>
<dbReference type="InterPro" id="IPR036426">
    <property type="entry name" value="Bulb-type_lectin_dom_sf"/>
</dbReference>
<dbReference type="FunFam" id="1.10.510.10:FF:000060">
    <property type="entry name" value="G-type lectin S-receptor-like serine/threonine-protein kinase"/>
    <property type="match status" value="1"/>
</dbReference>
<dbReference type="InterPro" id="IPR001245">
    <property type="entry name" value="Ser-Thr/Tyr_kinase_cat_dom"/>
</dbReference>
<dbReference type="EC" id="2.7.11.1" evidence="13"/>
<dbReference type="Pfam" id="PF07714">
    <property type="entry name" value="PK_Tyr_Ser-Thr"/>
    <property type="match status" value="1"/>
</dbReference>
<dbReference type="PIRSF" id="PIRSF000641">
    <property type="entry name" value="SRK"/>
    <property type="match status" value="1"/>
</dbReference>